<sequence length="111" mass="13697">MAFYFVYVLLSFLFPFCLLVWFSWFRPWHGTQRRLAGMQAGNEGRGLLHPYLFSFLLSFLVYDGLVWRTLYLPFFFFCSRVWLMMPERRCKERCGERLFLFFLLRFFHTPF</sequence>
<name>A0AAE0J6K2_9PEZI</name>
<evidence type="ECO:0000313" key="3">
    <source>
        <dbReference type="Proteomes" id="UP001286456"/>
    </source>
</evidence>
<keyword evidence="1" id="KW-0812">Transmembrane</keyword>
<proteinExistence type="predicted"/>
<dbReference type="EMBL" id="JAUEPO010000001">
    <property type="protein sequence ID" value="KAK3337515.1"/>
    <property type="molecule type" value="Genomic_DNA"/>
</dbReference>
<organism evidence="2 3">
    <name type="scientific">Cercophora scortea</name>
    <dbReference type="NCBI Taxonomy" id="314031"/>
    <lineage>
        <taxon>Eukaryota</taxon>
        <taxon>Fungi</taxon>
        <taxon>Dikarya</taxon>
        <taxon>Ascomycota</taxon>
        <taxon>Pezizomycotina</taxon>
        <taxon>Sordariomycetes</taxon>
        <taxon>Sordariomycetidae</taxon>
        <taxon>Sordariales</taxon>
        <taxon>Lasiosphaeriaceae</taxon>
        <taxon>Cercophora</taxon>
    </lineage>
</organism>
<reference evidence="2" key="2">
    <citation type="submission" date="2023-06" db="EMBL/GenBank/DDBJ databases">
        <authorList>
            <consortium name="Lawrence Berkeley National Laboratory"/>
            <person name="Haridas S."/>
            <person name="Hensen N."/>
            <person name="Bonometti L."/>
            <person name="Westerberg I."/>
            <person name="Brannstrom I.O."/>
            <person name="Guillou S."/>
            <person name="Cros-Aarteil S."/>
            <person name="Calhoun S."/>
            <person name="Kuo A."/>
            <person name="Mondo S."/>
            <person name="Pangilinan J."/>
            <person name="Riley R."/>
            <person name="Labutti K."/>
            <person name="Andreopoulos B."/>
            <person name="Lipzen A."/>
            <person name="Chen C."/>
            <person name="Yanf M."/>
            <person name="Daum C."/>
            <person name="Ng V."/>
            <person name="Clum A."/>
            <person name="Steindorff A."/>
            <person name="Ohm R."/>
            <person name="Martin F."/>
            <person name="Silar P."/>
            <person name="Natvig D."/>
            <person name="Lalanne C."/>
            <person name="Gautier V."/>
            <person name="Ament-Velasquez S.L."/>
            <person name="Kruys A."/>
            <person name="Hutchinson M.I."/>
            <person name="Powell A.J."/>
            <person name="Barry K."/>
            <person name="Miller A.N."/>
            <person name="Grigoriev I.V."/>
            <person name="Debuchy R."/>
            <person name="Gladieux P."/>
            <person name="Thoren M.H."/>
            <person name="Johannesson H."/>
        </authorList>
    </citation>
    <scope>NUCLEOTIDE SEQUENCE</scope>
    <source>
        <strain evidence="2">SMH4131-1</strain>
    </source>
</reference>
<reference evidence="2" key="1">
    <citation type="journal article" date="2023" name="Mol. Phylogenet. Evol.">
        <title>Genome-scale phylogeny and comparative genomics of the fungal order Sordariales.</title>
        <authorList>
            <person name="Hensen N."/>
            <person name="Bonometti L."/>
            <person name="Westerberg I."/>
            <person name="Brannstrom I.O."/>
            <person name="Guillou S."/>
            <person name="Cros-Aarteil S."/>
            <person name="Calhoun S."/>
            <person name="Haridas S."/>
            <person name="Kuo A."/>
            <person name="Mondo S."/>
            <person name="Pangilinan J."/>
            <person name="Riley R."/>
            <person name="LaButti K."/>
            <person name="Andreopoulos B."/>
            <person name="Lipzen A."/>
            <person name="Chen C."/>
            <person name="Yan M."/>
            <person name="Daum C."/>
            <person name="Ng V."/>
            <person name="Clum A."/>
            <person name="Steindorff A."/>
            <person name="Ohm R.A."/>
            <person name="Martin F."/>
            <person name="Silar P."/>
            <person name="Natvig D.O."/>
            <person name="Lalanne C."/>
            <person name="Gautier V."/>
            <person name="Ament-Velasquez S.L."/>
            <person name="Kruys A."/>
            <person name="Hutchinson M.I."/>
            <person name="Powell A.J."/>
            <person name="Barry K."/>
            <person name="Miller A.N."/>
            <person name="Grigoriev I.V."/>
            <person name="Debuchy R."/>
            <person name="Gladieux P."/>
            <person name="Hiltunen Thoren M."/>
            <person name="Johannesson H."/>
        </authorList>
    </citation>
    <scope>NUCLEOTIDE SEQUENCE</scope>
    <source>
        <strain evidence="2">SMH4131-1</strain>
    </source>
</reference>
<accession>A0AAE0J6K2</accession>
<comment type="caution">
    <text evidence="2">The sequence shown here is derived from an EMBL/GenBank/DDBJ whole genome shotgun (WGS) entry which is preliminary data.</text>
</comment>
<keyword evidence="1" id="KW-0472">Membrane</keyword>
<keyword evidence="1" id="KW-1133">Transmembrane helix</keyword>
<gene>
    <name evidence="2" type="ORF">B0T19DRAFT_77050</name>
</gene>
<feature type="transmembrane region" description="Helical" evidence="1">
    <location>
        <begin position="68"/>
        <end position="85"/>
    </location>
</feature>
<evidence type="ECO:0000256" key="1">
    <source>
        <dbReference type="SAM" id="Phobius"/>
    </source>
</evidence>
<feature type="transmembrane region" description="Helical" evidence="1">
    <location>
        <begin position="6"/>
        <end position="25"/>
    </location>
</feature>
<protein>
    <submittedName>
        <fullName evidence="2">Uncharacterized protein</fullName>
    </submittedName>
</protein>
<dbReference type="AlphaFoldDB" id="A0AAE0J6K2"/>
<dbReference type="Proteomes" id="UP001286456">
    <property type="component" value="Unassembled WGS sequence"/>
</dbReference>
<keyword evidence="3" id="KW-1185">Reference proteome</keyword>
<evidence type="ECO:0000313" key="2">
    <source>
        <dbReference type="EMBL" id="KAK3337515.1"/>
    </source>
</evidence>